<name>A0A430ARP2_9ENTE</name>
<dbReference type="AlphaFoldDB" id="A0A430ARP2"/>
<dbReference type="EMBL" id="NGKA01000013">
    <property type="protein sequence ID" value="RSU10729.1"/>
    <property type="molecule type" value="Genomic_DNA"/>
</dbReference>
<sequence length="64" mass="7453">MRNKKILFGLNKKEVTNKKSKTDDSDDMQLKYLLSKTRKADGKRVPAVFREQVVVMFSLDSVFE</sequence>
<organism evidence="1 2">
    <name type="scientific">Vagococcus elongatus</name>
    <dbReference type="NCBI Taxonomy" id="180344"/>
    <lineage>
        <taxon>Bacteria</taxon>
        <taxon>Bacillati</taxon>
        <taxon>Bacillota</taxon>
        <taxon>Bacilli</taxon>
        <taxon>Lactobacillales</taxon>
        <taxon>Enterococcaceae</taxon>
        <taxon>Vagococcus</taxon>
    </lineage>
</organism>
<accession>A0A430ARP2</accession>
<dbReference type="Proteomes" id="UP000287605">
    <property type="component" value="Unassembled WGS sequence"/>
</dbReference>
<dbReference type="RefSeq" id="WP_126809414.1">
    <property type="nucleotide sequence ID" value="NZ_NGKA01000013.1"/>
</dbReference>
<evidence type="ECO:0000313" key="1">
    <source>
        <dbReference type="EMBL" id="RSU10729.1"/>
    </source>
</evidence>
<protein>
    <submittedName>
        <fullName evidence="1">Uncharacterized protein</fullName>
    </submittedName>
</protein>
<keyword evidence="2" id="KW-1185">Reference proteome</keyword>
<comment type="caution">
    <text evidence="1">The sequence shown here is derived from an EMBL/GenBank/DDBJ whole genome shotgun (WGS) entry which is preliminary data.</text>
</comment>
<evidence type="ECO:0000313" key="2">
    <source>
        <dbReference type="Proteomes" id="UP000287605"/>
    </source>
</evidence>
<reference evidence="1 2" key="1">
    <citation type="submission" date="2017-05" db="EMBL/GenBank/DDBJ databases">
        <title>Vagococcus spp. assemblies.</title>
        <authorList>
            <person name="Gulvik C.A."/>
        </authorList>
    </citation>
    <scope>NUCLEOTIDE SEQUENCE [LARGE SCALE GENOMIC DNA]</scope>
    <source>
        <strain evidence="1 2">CCUG 51432</strain>
    </source>
</reference>
<proteinExistence type="predicted"/>
<gene>
    <name evidence="1" type="ORF">CBF29_09090</name>
</gene>